<accession>A0A2U2BQQ0</accession>
<dbReference type="GO" id="GO:0005506">
    <property type="term" value="F:iron ion binding"/>
    <property type="evidence" value="ECO:0007669"/>
    <property type="project" value="InterPro"/>
</dbReference>
<reference evidence="3" key="1">
    <citation type="submission" date="2018-05" db="EMBL/GenBank/DDBJ databases">
        <authorList>
            <person name="Liu B.-T."/>
        </authorList>
    </citation>
    <scope>NUCLEOTIDE SEQUENCE [LARGE SCALE GENOMIC DNA]</scope>
    <source>
        <strain evidence="3">WD6-1</strain>
    </source>
</reference>
<dbReference type="GO" id="GO:0016226">
    <property type="term" value="P:iron-sulfur cluster assembly"/>
    <property type="evidence" value="ECO:0007669"/>
    <property type="project" value="InterPro"/>
</dbReference>
<dbReference type="CDD" id="cd06664">
    <property type="entry name" value="IscU_like"/>
    <property type="match status" value="1"/>
</dbReference>
<dbReference type="AlphaFoldDB" id="A0A2U2BQQ0"/>
<dbReference type="Gene3D" id="3.90.1010.10">
    <property type="match status" value="1"/>
</dbReference>
<dbReference type="GO" id="GO:0051536">
    <property type="term" value="F:iron-sulfur cluster binding"/>
    <property type="evidence" value="ECO:0007669"/>
    <property type="project" value="InterPro"/>
</dbReference>
<organism evidence="2 3">
    <name type="scientific">Marinicauda salina</name>
    <dbReference type="NCBI Taxonomy" id="2135793"/>
    <lineage>
        <taxon>Bacteria</taxon>
        <taxon>Pseudomonadati</taxon>
        <taxon>Pseudomonadota</taxon>
        <taxon>Alphaproteobacteria</taxon>
        <taxon>Maricaulales</taxon>
        <taxon>Maricaulaceae</taxon>
        <taxon>Marinicauda</taxon>
    </lineage>
</organism>
<dbReference type="Proteomes" id="UP000245168">
    <property type="component" value="Unassembled WGS sequence"/>
</dbReference>
<feature type="domain" description="NIF system FeS cluster assembly NifU N-terminal" evidence="1">
    <location>
        <begin position="5"/>
        <end position="120"/>
    </location>
</feature>
<dbReference type="SUPFAM" id="SSF82649">
    <property type="entry name" value="SufE/NifU"/>
    <property type="match status" value="1"/>
</dbReference>
<sequence length="144" mass="14763">MADPYSTEVLKLAAEIPHLGRLTKPDASARKVSRICGSAIDVDLVVEDGRIADVGLEVNACALGQAAASVFARDAIGADLVEVAGARDALKAMLKTGGPPPEGRFAGLAALEGARDYPARHGSIMLAFEAAAAALEDAAERPRA</sequence>
<dbReference type="RefSeq" id="WP_109253833.1">
    <property type="nucleotide sequence ID" value="NZ_QEXV01000007.1"/>
</dbReference>
<dbReference type="Pfam" id="PF01592">
    <property type="entry name" value="NifU_N"/>
    <property type="match status" value="1"/>
</dbReference>
<evidence type="ECO:0000313" key="3">
    <source>
        <dbReference type="Proteomes" id="UP000245168"/>
    </source>
</evidence>
<dbReference type="EMBL" id="QEXV01000007">
    <property type="protein sequence ID" value="PWE16331.1"/>
    <property type="molecule type" value="Genomic_DNA"/>
</dbReference>
<comment type="caution">
    <text evidence="2">The sequence shown here is derived from an EMBL/GenBank/DDBJ whole genome shotgun (WGS) entry which is preliminary data.</text>
</comment>
<dbReference type="OrthoDB" id="7857113at2"/>
<protein>
    <submittedName>
        <fullName evidence="2">Iron-sulfur cluster assembly scaffold protein</fullName>
    </submittedName>
</protein>
<evidence type="ECO:0000313" key="2">
    <source>
        <dbReference type="EMBL" id="PWE16331.1"/>
    </source>
</evidence>
<keyword evidence="3" id="KW-1185">Reference proteome</keyword>
<gene>
    <name evidence="2" type="ORF">DDZ18_12970</name>
</gene>
<name>A0A2U2BQQ0_9PROT</name>
<dbReference type="InterPro" id="IPR002871">
    <property type="entry name" value="NIF_FeS_clus_asmbl_NifU_N"/>
</dbReference>
<proteinExistence type="predicted"/>
<evidence type="ECO:0000259" key="1">
    <source>
        <dbReference type="Pfam" id="PF01592"/>
    </source>
</evidence>